<name>A0A486VAP9_KLEPN</name>
<evidence type="ECO:0000313" key="1">
    <source>
        <dbReference type="EMBL" id="VGM47910.1"/>
    </source>
</evidence>
<dbReference type="AlphaFoldDB" id="A0A486VAP9"/>
<protein>
    <submittedName>
        <fullName evidence="1">Uncharacterized protein</fullName>
    </submittedName>
</protein>
<gene>
    <name evidence="1" type="ORF">SAMEA4873557_04920</name>
</gene>
<accession>A0A486VAP9</accession>
<reference evidence="1" key="1">
    <citation type="submission" date="2019-03" db="EMBL/GenBank/DDBJ databases">
        <authorList>
            <consortium name="Pathogen Informatics"/>
        </authorList>
    </citation>
    <scope>NUCLEOTIDE SEQUENCE</scope>
    <source>
        <strain evidence="1">5012STDY7626356</strain>
    </source>
</reference>
<organism evidence="1">
    <name type="scientific">Klebsiella pneumoniae</name>
    <dbReference type="NCBI Taxonomy" id="573"/>
    <lineage>
        <taxon>Bacteria</taxon>
        <taxon>Pseudomonadati</taxon>
        <taxon>Pseudomonadota</taxon>
        <taxon>Gammaproteobacteria</taxon>
        <taxon>Enterobacterales</taxon>
        <taxon>Enterobacteriaceae</taxon>
        <taxon>Klebsiella/Raoultella group</taxon>
        <taxon>Klebsiella</taxon>
        <taxon>Klebsiella pneumoniae complex</taxon>
    </lineage>
</organism>
<dbReference type="EMBL" id="CAAHDE010000015">
    <property type="protein sequence ID" value="VGM47910.1"/>
    <property type="molecule type" value="Genomic_DNA"/>
</dbReference>
<proteinExistence type="predicted"/>
<sequence>MLQNKIREAFCTSISLNPRGYQYLHTVDFVSSMQQRGIHFSYPAAAVVGLAGYLSGSGQAGRTTMFSGKVREMSIFSGPLSDAEITSVTDWLLGKRAILNM</sequence>